<dbReference type="Proteomes" id="UP001346149">
    <property type="component" value="Unassembled WGS sequence"/>
</dbReference>
<feature type="compositionally biased region" description="Basic and acidic residues" evidence="1">
    <location>
        <begin position="18"/>
        <end position="30"/>
    </location>
</feature>
<sequence length="152" mass="17545">MQYPFSCLRSSYNAEKCTRSEGDELGDTDHSSLLPLSGEAIEQESEPTKFSSRDTHQRIKNDTSFSGRSSHGTEAYRSTQTEDCKQWTTGEALISYTRQKPWRNQSPYTPSFEKDLLILLKLQVHQGEVNQPSWIWGVHWRRFHSIDLDTST</sequence>
<feature type="compositionally biased region" description="Polar residues" evidence="1">
    <location>
        <begin position="62"/>
        <end position="79"/>
    </location>
</feature>
<dbReference type="AlphaFoldDB" id="A0AAN7QLV3"/>
<reference evidence="2 3" key="1">
    <citation type="journal article" date="2023" name="Hortic Res">
        <title>Pangenome of water caltrop reveals structural variations and asymmetric subgenome divergence after allopolyploidization.</title>
        <authorList>
            <person name="Zhang X."/>
            <person name="Chen Y."/>
            <person name="Wang L."/>
            <person name="Yuan Y."/>
            <person name="Fang M."/>
            <person name="Shi L."/>
            <person name="Lu R."/>
            <person name="Comes H.P."/>
            <person name="Ma Y."/>
            <person name="Chen Y."/>
            <person name="Huang G."/>
            <person name="Zhou Y."/>
            <person name="Zheng Z."/>
            <person name="Qiu Y."/>
        </authorList>
    </citation>
    <scope>NUCLEOTIDE SEQUENCE [LARGE SCALE GENOMIC DNA]</scope>
    <source>
        <strain evidence="2">F231</strain>
    </source>
</reference>
<feature type="region of interest" description="Disordered" evidence="1">
    <location>
        <begin position="18"/>
        <end position="82"/>
    </location>
</feature>
<dbReference type="EMBL" id="JAXQNO010000020">
    <property type="protein sequence ID" value="KAK4771724.1"/>
    <property type="molecule type" value="Genomic_DNA"/>
</dbReference>
<comment type="caution">
    <text evidence="2">The sequence shown here is derived from an EMBL/GenBank/DDBJ whole genome shotgun (WGS) entry which is preliminary data.</text>
</comment>
<keyword evidence="3" id="KW-1185">Reference proteome</keyword>
<evidence type="ECO:0000256" key="1">
    <source>
        <dbReference type="SAM" id="MobiDB-lite"/>
    </source>
</evidence>
<evidence type="ECO:0000313" key="3">
    <source>
        <dbReference type="Proteomes" id="UP001346149"/>
    </source>
</evidence>
<gene>
    <name evidence="2" type="ORF">SAY86_013499</name>
</gene>
<feature type="compositionally biased region" description="Basic and acidic residues" evidence="1">
    <location>
        <begin position="51"/>
        <end position="61"/>
    </location>
</feature>
<evidence type="ECO:0000313" key="2">
    <source>
        <dbReference type="EMBL" id="KAK4771724.1"/>
    </source>
</evidence>
<organism evidence="2 3">
    <name type="scientific">Trapa natans</name>
    <name type="common">Water chestnut</name>
    <dbReference type="NCBI Taxonomy" id="22666"/>
    <lineage>
        <taxon>Eukaryota</taxon>
        <taxon>Viridiplantae</taxon>
        <taxon>Streptophyta</taxon>
        <taxon>Embryophyta</taxon>
        <taxon>Tracheophyta</taxon>
        <taxon>Spermatophyta</taxon>
        <taxon>Magnoliopsida</taxon>
        <taxon>eudicotyledons</taxon>
        <taxon>Gunneridae</taxon>
        <taxon>Pentapetalae</taxon>
        <taxon>rosids</taxon>
        <taxon>malvids</taxon>
        <taxon>Myrtales</taxon>
        <taxon>Lythraceae</taxon>
        <taxon>Trapa</taxon>
    </lineage>
</organism>
<accession>A0AAN7QLV3</accession>
<proteinExistence type="predicted"/>
<protein>
    <submittedName>
        <fullName evidence="2">Uncharacterized protein</fullName>
    </submittedName>
</protein>
<name>A0AAN7QLV3_TRANT</name>